<dbReference type="GO" id="GO:0016020">
    <property type="term" value="C:membrane"/>
    <property type="evidence" value="ECO:0007669"/>
    <property type="project" value="TreeGrafter"/>
</dbReference>
<dbReference type="RefSeq" id="WP_117381406.1">
    <property type="nucleotide sequence ID" value="NZ_QWDE01000001.1"/>
</dbReference>
<dbReference type="AlphaFoldDB" id="A0A3E2NU84"/>
<dbReference type="SUPFAM" id="SSF53474">
    <property type="entry name" value="alpha/beta-Hydrolases"/>
    <property type="match status" value="1"/>
</dbReference>
<keyword evidence="2" id="KW-0378">Hydrolase</keyword>
<dbReference type="PANTHER" id="PTHR43798">
    <property type="entry name" value="MONOACYLGLYCEROL LIPASE"/>
    <property type="match status" value="1"/>
</dbReference>
<dbReference type="GO" id="GO:0046464">
    <property type="term" value="P:acylglycerol catabolic process"/>
    <property type="evidence" value="ECO:0007669"/>
    <property type="project" value="TreeGrafter"/>
</dbReference>
<dbReference type="InterPro" id="IPR029058">
    <property type="entry name" value="AB_hydrolase_fold"/>
</dbReference>
<comment type="caution">
    <text evidence="2">The sequence shown here is derived from an EMBL/GenBank/DDBJ whole genome shotgun (WGS) entry which is preliminary data.</text>
</comment>
<keyword evidence="3" id="KW-1185">Reference proteome</keyword>
<evidence type="ECO:0000259" key="1">
    <source>
        <dbReference type="Pfam" id="PF00561"/>
    </source>
</evidence>
<accession>A0A3E2NU84</accession>
<name>A0A3E2NU84_9SPHI</name>
<reference evidence="2 3" key="1">
    <citation type="submission" date="2018-08" db="EMBL/GenBank/DDBJ databases">
        <title>Mucilaginibacter terrae sp. nov., isolated from manganese diggings.</title>
        <authorList>
            <person name="Huang Y."/>
            <person name="Zhou Z."/>
        </authorList>
    </citation>
    <scope>NUCLEOTIDE SEQUENCE [LARGE SCALE GENOMIC DNA]</scope>
    <source>
        <strain evidence="2 3">ZH6</strain>
    </source>
</reference>
<dbReference type="InterPro" id="IPR000073">
    <property type="entry name" value="AB_hydrolase_1"/>
</dbReference>
<dbReference type="PANTHER" id="PTHR43798:SF33">
    <property type="entry name" value="HYDROLASE, PUTATIVE (AFU_ORTHOLOGUE AFUA_2G14860)-RELATED"/>
    <property type="match status" value="1"/>
</dbReference>
<dbReference type="InterPro" id="IPR017208">
    <property type="entry name" value="UCP037442_abhydr"/>
</dbReference>
<dbReference type="GO" id="GO:0047372">
    <property type="term" value="F:monoacylglycerol lipase activity"/>
    <property type="evidence" value="ECO:0007669"/>
    <property type="project" value="TreeGrafter"/>
</dbReference>
<dbReference type="Gene3D" id="3.40.50.1820">
    <property type="entry name" value="alpha/beta hydrolase"/>
    <property type="match status" value="1"/>
</dbReference>
<dbReference type="PIRSF" id="PIRSF037442">
    <property type="entry name" value="UCP037442_abhydr"/>
    <property type="match status" value="1"/>
</dbReference>
<sequence>MPPKIVTISIDVALGKSTQMRYVHPEGAYRLPVLILPAFGISAKFYDRLLKSIALRGSAAAIIDFQGQGSSSVLADRKNDFGYNDLLTEDIPAAISFACILFNTKKIELWGHSMGGQLGSLYCATHDQRIARLVLCTTCSVYYRSWKGFGMLKVLLFSQFVRLIAKIYGYYPGERLGFGGRSGKKLINDWGQQALSGRYKIEGSNTNWEIALQSIMIPIHAVYLKKDFLAPPRAVEHLLEKFTPANVTSVCLDEPDLNHTSWVRQPQTFLNVIMGN</sequence>
<organism evidence="2 3">
    <name type="scientific">Mucilaginibacter terrenus</name>
    <dbReference type="NCBI Taxonomy" id="2482727"/>
    <lineage>
        <taxon>Bacteria</taxon>
        <taxon>Pseudomonadati</taxon>
        <taxon>Bacteroidota</taxon>
        <taxon>Sphingobacteriia</taxon>
        <taxon>Sphingobacteriales</taxon>
        <taxon>Sphingobacteriaceae</taxon>
        <taxon>Mucilaginibacter</taxon>
    </lineage>
</organism>
<dbReference type="Pfam" id="PF00561">
    <property type="entry name" value="Abhydrolase_1"/>
    <property type="match status" value="1"/>
</dbReference>
<dbReference type="InterPro" id="IPR050266">
    <property type="entry name" value="AB_hydrolase_sf"/>
</dbReference>
<gene>
    <name evidence="2" type="ORF">DYU05_02550</name>
</gene>
<dbReference type="EMBL" id="QWDE01000001">
    <property type="protein sequence ID" value="RFZ84517.1"/>
    <property type="molecule type" value="Genomic_DNA"/>
</dbReference>
<protein>
    <submittedName>
        <fullName evidence="2">Alpha/beta fold hydrolase</fullName>
    </submittedName>
</protein>
<proteinExistence type="predicted"/>
<dbReference type="Proteomes" id="UP000260823">
    <property type="component" value="Unassembled WGS sequence"/>
</dbReference>
<feature type="domain" description="AB hydrolase-1" evidence="1">
    <location>
        <begin position="32"/>
        <end position="156"/>
    </location>
</feature>
<dbReference type="OrthoDB" id="9785076at2"/>
<evidence type="ECO:0000313" key="3">
    <source>
        <dbReference type="Proteomes" id="UP000260823"/>
    </source>
</evidence>
<evidence type="ECO:0000313" key="2">
    <source>
        <dbReference type="EMBL" id="RFZ84517.1"/>
    </source>
</evidence>